<evidence type="ECO:0000313" key="2">
    <source>
        <dbReference type="EMBL" id="KPP74174.1"/>
    </source>
</evidence>
<gene>
    <name evidence="2" type="ORF">Z043_106687</name>
</gene>
<sequence>MISVNFLTSLMTWQTSAVWCIVQTHRHTSPTTRTGSRRRSMFCFGARPSRLENKPLLSASGTKELNDWETFYGGCVI</sequence>
<dbReference type="Proteomes" id="UP000034805">
    <property type="component" value="Unassembled WGS sequence"/>
</dbReference>
<feature type="chain" id="PRO_5006145235" description="Secreted protein" evidence="1">
    <location>
        <begin position="18"/>
        <end position="77"/>
    </location>
</feature>
<dbReference type="EMBL" id="JARO02001872">
    <property type="protein sequence ID" value="KPP74174.1"/>
    <property type="molecule type" value="Genomic_DNA"/>
</dbReference>
<organism evidence="2 3">
    <name type="scientific">Scleropages formosus</name>
    <name type="common">Asian bonytongue</name>
    <name type="synonym">Osteoglossum formosum</name>
    <dbReference type="NCBI Taxonomy" id="113540"/>
    <lineage>
        <taxon>Eukaryota</taxon>
        <taxon>Metazoa</taxon>
        <taxon>Chordata</taxon>
        <taxon>Craniata</taxon>
        <taxon>Vertebrata</taxon>
        <taxon>Euteleostomi</taxon>
        <taxon>Actinopterygii</taxon>
        <taxon>Neopterygii</taxon>
        <taxon>Teleostei</taxon>
        <taxon>Osteoglossocephala</taxon>
        <taxon>Osteoglossomorpha</taxon>
        <taxon>Osteoglossiformes</taxon>
        <taxon>Osteoglossidae</taxon>
        <taxon>Scleropages</taxon>
    </lineage>
</organism>
<keyword evidence="1" id="KW-0732">Signal</keyword>
<evidence type="ECO:0000256" key="1">
    <source>
        <dbReference type="SAM" id="SignalP"/>
    </source>
</evidence>
<dbReference type="AlphaFoldDB" id="A0A0P7XCV9"/>
<proteinExistence type="predicted"/>
<comment type="caution">
    <text evidence="2">The sequence shown here is derived from an EMBL/GenBank/DDBJ whole genome shotgun (WGS) entry which is preliminary data.</text>
</comment>
<evidence type="ECO:0000313" key="3">
    <source>
        <dbReference type="Proteomes" id="UP000034805"/>
    </source>
</evidence>
<protein>
    <recommendedName>
        <fullName evidence="4">Secreted protein</fullName>
    </recommendedName>
</protein>
<accession>A0A0P7XCV9</accession>
<feature type="signal peptide" evidence="1">
    <location>
        <begin position="1"/>
        <end position="17"/>
    </location>
</feature>
<evidence type="ECO:0008006" key="4">
    <source>
        <dbReference type="Google" id="ProtNLM"/>
    </source>
</evidence>
<reference evidence="2 3" key="1">
    <citation type="submission" date="2015-08" db="EMBL/GenBank/DDBJ databases">
        <title>The genome of the Asian arowana (Scleropages formosus).</title>
        <authorList>
            <person name="Tan M.H."/>
            <person name="Gan H.M."/>
            <person name="Croft L.J."/>
            <person name="Austin C.M."/>
        </authorList>
    </citation>
    <scope>NUCLEOTIDE SEQUENCE [LARGE SCALE GENOMIC DNA]</scope>
    <source>
        <strain evidence="2">Aro1</strain>
    </source>
</reference>
<name>A0A0P7XCV9_SCLFO</name>